<accession>A0ABU4PPS9</accession>
<dbReference type="RefSeq" id="WP_245535608.1">
    <property type="nucleotide sequence ID" value="NZ_JAWXXV010000001.1"/>
</dbReference>
<dbReference type="Proteomes" id="UP001279660">
    <property type="component" value="Unassembled WGS sequence"/>
</dbReference>
<gene>
    <name evidence="2" type="ORF">SIL82_12905</name>
</gene>
<reference evidence="2 3" key="1">
    <citation type="submission" date="2023-11" db="EMBL/GenBank/DDBJ databases">
        <title>MicrobeMod: A computational toolkit for identifying prokaryotic methylation and restriction-modification with nanopore sequencing.</title>
        <authorList>
            <person name="Crits-Christoph A."/>
            <person name="Kang S.C."/>
            <person name="Lee H."/>
            <person name="Ostrov N."/>
        </authorList>
    </citation>
    <scope>NUCLEOTIDE SEQUENCE [LARGE SCALE GENOMIC DNA]</scope>
    <source>
        <strain evidence="2 3">ATCC 14820</strain>
    </source>
</reference>
<dbReference type="EMBL" id="JAWXXV010000001">
    <property type="protein sequence ID" value="MDX5985162.1"/>
    <property type="molecule type" value="Genomic_DNA"/>
</dbReference>
<evidence type="ECO:0000313" key="3">
    <source>
        <dbReference type="Proteomes" id="UP001279660"/>
    </source>
</evidence>
<organism evidence="2 3">
    <name type="scientific">Sphingomonas echinoides</name>
    <dbReference type="NCBI Taxonomy" id="59803"/>
    <lineage>
        <taxon>Bacteria</taxon>
        <taxon>Pseudomonadati</taxon>
        <taxon>Pseudomonadota</taxon>
        <taxon>Alphaproteobacteria</taxon>
        <taxon>Sphingomonadales</taxon>
        <taxon>Sphingomonadaceae</taxon>
        <taxon>Sphingomonas</taxon>
    </lineage>
</organism>
<keyword evidence="3" id="KW-1185">Reference proteome</keyword>
<dbReference type="SUPFAM" id="SSF48498">
    <property type="entry name" value="Tetracyclin repressor-like, C-terminal domain"/>
    <property type="match status" value="1"/>
</dbReference>
<evidence type="ECO:0000313" key="2">
    <source>
        <dbReference type="EMBL" id="MDX5985162.1"/>
    </source>
</evidence>
<feature type="domain" description="BetI-type transcriptional repressor C-terminal" evidence="1">
    <location>
        <begin position="26"/>
        <end position="124"/>
    </location>
</feature>
<comment type="caution">
    <text evidence="2">The sequence shown here is derived from an EMBL/GenBank/DDBJ whole genome shotgun (WGS) entry which is preliminary data.</text>
</comment>
<evidence type="ECO:0000259" key="1">
    <source>
        <dbReference type="Pfam" id="PF13977"/>
    </source>
</evidence>
<proteinExistence type="predicted"/>
<dbReference type="Gene3D" id="1.10.357.10">
    <property type="entry name" value="Tetracycline Repressor, domain 2"/>
    <property type="match status" value="1"/>
</dbReference>
<sequence length="141" mass="15714">MRADVVEFLDEPALRAAVEARDFALVRAWIARFLEEDPNDPGSYALFAEMFAEATRNDRVGDILRGIDALVRDNILSALGALAPGEERAARRSELADFILAIGHGVLFRRISDPDVHHAELSRYIGQLIDSELAKIMQDPR</sequence>
<dbReference type="InterPro" id="IPR039538">
    <property type="entry name" value="BetI_C"/>
</dbReference>
<name>A0ABU4PPS9_9SPHN</name>
<dbReference type="InterPro" id="IPR036271">
    <property type="entry name" value="Tet_transcr_reg_TetR-rel_C_sf"/>
</dbReference>
<protein>
    <submittedName>
        <fullName evidence="2">TetR family transcriptional regulator C-terminal domain-containing protein</fullName>
    </submittedName>
</protein>
<dbReference type="Pfam" id="PF13977">
    <property type="entry name" value="TetR_C_6"/>
    <property type="match status" value="1"/>
</dbReference>